<organism evidence="1 2">
    <name type="scientific">Nitrosopumilus adriaticus</name>
    <dbReference type="NCBI Taxonomy" id="1580092"/>
    <lineage>
        <taxon>Archaea</taxon>
        <taxon>Nitrososphaerota</taxon>
        <taxon>Nitrososphaeria</taxon>
        <taxon>Nitrosopumilales</taxon>
        <taxon>Nitrosopumilaceae</taxon>
        <taxon>Nitrosopumilus</taxon>
    </lineage>
</organism>
<keyword evidence="2" id="KW-1185">Reference proteome</keyword>
<protein>
    <submittedName>
        <fullName evidence="1">Uncharacterized protein</fullName>
    </submittedName>
</protein>
<dbReference type="AlphaFoldDB" id="A0A0D5C3Q1"/>
<dbReference type="KEGG" id="nin:NADRNF5_1346"/>
<dbReference type="HOGENOM" id="CLU_893124_0_0_2"/>
<evidence type="ECO:0000313" key="2">
    <source>
        <dbReference type="Proteomes" id="UP000032408"/>
    </source>
</evidence>
<dbReference type="STRING" id="1580092.NADRNF5_1346"/>
<evidence type="ECO:0000313" key="1">
    <source>
        <dbReference type="EMBL" id="AJW71032.1"/>
    </source>
</evidence>
<reference evidence="1 2" key="2">
    <citation type="journal article" date="2016" name="ISME J.">
        <title>Physiological and genomic characterization of two novel marine thaumarchaeal strains indicates niche differentiation.</title>
        <authorList>
            <person name="Bayer B."/>
            <person name="Vojvoda J."/>
            <person name="Offre P."/>
            <person name="Alves R.J."/>
            <person name="Elisabeth N.H."/>
            <person name="Garcia J.A."/>
            <person name="Volland J.M."/>
            <person name="Srivastava A."/>
            <person name="Schleper C."/>
            <person name="Herndl G.J."/>
        </authorList>
    </citation>
    <scope>NUCLEOTIDE SEQUENCE [LARGE SCALE GENOMIC DNA]</scope>
    <source>
        <strain evidence="1 2">NF5</strain>
    </source>
</reference>
<dbReference type="RefSeq" id="WP_048116298.1">
    <property type="nucleotide sequence ID" value="NZ_CP011070.1"/>
</dbReference>
<gene>
    <name evidence="1" type="ORF">NADRNF5_1346</name>
</gene>
<dbReference type="EMBL" id="CP011070">
    <property type="protein sequence ID" value="AJW71032.1"/>
    <property type="molecule type" value="Genomic_DNA"/>
</dbReference>
<sequence length="311" mass="35137">MSDAEQQPRGNITSFMDVPYPRKIWDSIRNGDEVDFQELVKTGMVMAFITPYDDEVNRLQDHIKDWANRNREAYVVVNFESDQKSLNRFLEINKNNGRVDHTGLNQLFEKVCMYSSVLSEHQDDTHPSLVSYKTRIIKLNSGKYTAYYLAISSHPDLIDDQRLDQLMAQSREKFDKNLKKAESNNNDSDSNEASPTTVYNVTVGEMNNSNLQVGTINSNQTIKQNDLAAINDLISQMKNSMETLQDSVKEKIISQIESIELQTKSDSPNRQIVSDGLKSIHGILQAVPSAHGTITTIISNLDSILKSLGVF</sequence>
<proteinExistence type="predicted"/>
<dbReference type="GeneID" id="24820535"/>
<dbReference type="Proteomes" id="UP000032408">
    <property type="component" value="Chromosome"/>
</dbReference>
<reference evidence="2" key="1">
    <citation type="submission" date="2015-03" db="EMBL/GenBank/DDBJ databases">
        <title>Characterization of two novel Thaumarchaeota isolated from the Northern Adriatic Sea.</title>
        <authorList>
            <person name="Bayer B."/>
            <person name="Vojvoda J."/>
            <person name="Offre P."/>
            <person name="Srivastava A."/>
            <person name="Elisabeth N."/>
            <person name="Garcia J.A.L."/>
            <person name="Schleper C."/>
            <person name="Herndl G.J."/>
        </authorList>
    </citation>
    <scope>NUCLEOTIDE SEQUENCE [LARGE SCALE GENOMIC DNA]</scope>
    <source>
        <strain evidence="2">NF5</strain>
    </source>
</reference>
<name>A0A0D5C3Q1_9ARCH</name>
<accession>A0A0D5C3Q1</accession>